<proteinExistence type="predicted"/>
<reference evidence="1" key="1">
    <citation type="journal article" date="2015" name="Nature">
        <title>Complex archaea that bridge the gap between prokaryotes and eukaryotes.</title>
        <authorList>
            <person name="Spang A."/>
            <person name="Saw J.H."/>
            <person name="Jorgensen S.L."/>
            <person name="Zaremba-Niedzwiedzka K."/>
            <person name="Martijn J."/>
            <person name="Lind A.E."/>
            <person name="van Eijk R."/>
            <person name="Schleper C."/>
            <person name="Guy L."/>
            <person name="Ettema T.J."/>
        </authorList>
    </citation>
    <scope>NUCLEOTIDE SEQUENCE</scope>
</reference>
<protein>
    <submittedName>
        <fullName evidence="1">Uncharacterized protein</fullName>
    </submittedName>
</protein>
<organism evidence="1">
    <name type="scientific">marine sediment metagenome</name>
    <dbReference type="NCBI Taxonomy" id="412755"/>
    <lineage>
        <taxon>unclassified sequences</taxon>
        <taxon>metagenomes</taxon>
        <taxon>ecological metagenomes</taxon>
    </lineage>
</organism>
<comment type="caution">
    <text evidence="1">The sequence shown here is derived from an EMBL/GenBank/DDBJ whole genome shotgun (WGS) entry which is preliminary data.</text>
</comment>
<name>A0A0F8XL15_9ZZZZ</name>
<gene>
    <name evidence="1" type="ORF">LCGC14_2932110</name>
</gene>
<evidence type="ECO:0000313" key="1">
    <source>
        <dbReference type="EMBL" id="KKK69628.1"/>
    </source>
</evidence>
<dbReference type="AlphaFoldDB" id="A0A0F8XL15"/>
<dbReference type="EMBL" id="LAZR01058557">
    <property type="protein sequence ID" value="KKK69628.1"/>
    <property type="molecule type" value="Genomic_DNA"/>
</dbReference>
<accession>A0A0F8XL15</accession>
<sequence>MMKFIIGFCIVAFGLFIAYLIGNILTKNDYKKWLDSEMKNLRK</sequence>